<dbReference type="InterPro" id="IPR050545">
    <property type="entry name" value="Mycobact_MmpL"/>
</dbReference>
<feature type="transmembrane region" description="Helical" evidence="6">
    <location>
        <begin position="81"/>
        <end position="107"/>
    </location>
</feature>
<evidence type="ECO:0000256" key="3">
    <source>
        <dbReference type="ARBA" id="ARBA00022692"/>
    </source>
</evidence>
<sequence>MLYLFKSFRILLCSLIPNIIPLIITAGIMGWVGVPLKPSTVLIFSVALGIAIDITIRFLVNYKQELAYHDNDVKSTVIQTIHSTGISIIYTSMVLIAGFVIFCFSGFGGTKALGWLTSVTLITATITNLILLPALLISFSKKKRNRN</sequence>
<comment type="subcellular location">
    <subcellularLocation>
        <location evidence="1">Cell membrane</location>
        <topology evidence="1">Multi-pass membrane protein</topology>
    </subcellularLocation>
</comment>
<dbReference type="InterPro" id="IPR004869">
    <property type="entry name" value="MMPL_dom"/>
</dbReference>
<dbReference type="Pfam" id="PF03176">
    <property type="entry name" value="MMPL"/>
    <property type="match status" value="1"/>
</dbReference>
<evidence type="ECO:0000256" key="2">
    <source>
        <dbReference type="ARBA" id="ARBA00022475"/>
    </source>
</evidence>
<feature type="transmembrane region" description="Helical" evidence="6">
    <location>
        <begin position="113"/>
        <end position="137"/>
    </location>
</feature>
<dbReference type="SUPFAM" id="SSF82866">
    <property type="entry name" value="Multidrug efflux transporter AcrB transmembrane domain"/>
    <property type="match status" value="1"/>
</dbReference>
<keyword evidence="4 6" id="KW-1133">Transmembrane helix</keyword>
<dbReference type="PROSITE" id="PS50156">
    <property type="entry name" value="SSD"/>
    <property type="match status" value="1"/>
</dbReference>
<keyword evidence="2" id="KW-1003">Cell membrane</keyword>
<evidence type="ECO:0000313" key="9">
    <source>
        <dbReference type="Proteomes" id="UP001202248"/>
    </source>
</evidence>
<evidence type="ECO:0000256" key="1">
    <source>
        <dbReference type="ARBA" id="ARBA00004651"/>
    </source>
</evidence>
<gene>
    <name evidence="8" type="ORF">MKP09_20780</name>
</gene>
<dbReference type="Proteomes" id="UP001202248">
    <property type="component" value="Unassembled WGS sequence"/>
</dbReference>
<feature type="transmembrane region" description="Helical" evidence="6">
    <location>
        <begin position="12"/>
        <end position="34"/>
    </location>
</feature>
<evidence type="ECO:0000256" key="5">
    <source>
        <dbReference type="ARBA" id="ARBA00023136"/>
    </source>
</evidence>
<dbReference type="RefSeq" id="WP_240832189.1">
    <property type="nucleotide sequence ID" value="NZ_JAKWBL010000004.1"/>
</dbReference>
<dbReference type="PANTHER" id="PTHR33406:SF12">
    <property type="entry name" value="BLR2997 PROTEIN"/>
    <property type="match status" value="1"/>
</dbReference>
<feature type="domain" description="SSD" evidence="7">
    <location>
        <begin position="1"/>
        <end position="138"/>
    </location>
</feature>
<proteinExistence type="predicted"/>
<feature type="transmembrane region" description="Helical" evidence="6">
    <location>
        <begin position="40"/>
        <end position="60"/>
    </location>
</feature>
<evidence type="ECO:0000256" key="6">
    <source>
        <dbReference type="SAM" id="Phobius"/>
    </source>
</evidence>
<comment type="caution">
    <text evidence="8">The sequence shown here is derived from an EMBL/GenBank/DDBJ whole genome shotgun (WGS) entry which is preliminary data.</text>
</comment>
<dbReference type="InterPro" id="IPR000731">
    <property type="entry name" value="SSD"/>
</dbReference>
<dbReference type="PANTHER" id="PTHR33406">
    <property type="entry name" value="MEMBRANE PROTEIN MJ1562-RELATED"/>
    <property type="match status" value="1"/>
</dbReference>
<keyword evidence="9" id="KW-1185">Reference proteome</keyword>
<dbReference type="Gene3D" id="1.20.1640.10">
    <property type="entry name" value="Multidrug efflux transporter AcrB transmembrane domain"/>
    <property type="match status" value="1"/>
</dbReference>
<accession>A0ABS9SP55</accession>
<protein>
    <submittedName>
        <fullName evidence="8">MMPL family transporter</fullName>
    </submittedName>
</protein>
<evidence type="ECO:0000313" key="8">
    <source>
        <dbReference type="EMBL" id="MCH5600179.1"/>
    </source>
</evidence>
<name>A0ABS9SP55_9BACT</name>
<reference evidence="8 9" key="1">
    <citation type="submission" date="2022-02" db="EMBL/GenBank/DDBJ databases">
        <authorList>
            <person name="Min J."/>
        </authorList>
    </citation>
    <scope>NUCLEOTIDE SEQUENCE [LARGE SCALE GENOMIC DNA]</scope>
    <source>
        <strain evidence="8 9">GR10-1</strain>
    </source>
</reference>
<dbReference type="EMBL" id="JAKWBL010000004">
    <property type="protein sequence ID" value="MCH5600179.1"/>
    <property type="molecule type" value="Genomic_DNA"/>
</dbReference>
<keyword evidence="5 6" id="KW-0472">Membrane</keyword>
<evidence type="ECO:0000259" key="7">
    <source>
        <dbReference type="PROSITE" id="PS50156"/>
    </source>
</evidence>
<evidence type="ECO:0000256" key="4">
    <source>
        <dbReference type="ARBA" id="ARBA00022989"/>
    </source>
</evidence>
<organism evidence="8 9">
    <name type="scientific">Niabella ginsengisoli</name>
    <dbReference type="NCBI Taxonomy" id="522298"/>
    <lineage>
        <taxon>Bacteria</taxon>
        <taxon>Pseudomonadati</taxon>
        <taxon>Bacteroidota</taxon>
        <taxon>Chitinophagia</taxon>
        <taxon>Chitinophagales</taxon>
        <taxon>Chitinophagaceae</taxon>
        <taxon>Niabella</taxon>
    </lineage>
</organism>
<keyword evidence="3 6" id="KW-0812">Transmembrane</keyword>